<comment type="function">
    <text evidence="10">Ubiquitin ligase protein which is a component of the N-end rule pathway. Recognizes and binds to proteins bearing specific N-terminal residues that are destabilizing according to the N-end rule, leading to their ubiquitination and subsequent degradation.</text>
</comment>
<evidence type="ECO:0000259" key="13">
    <source>
        <dbReference type="PROSITE" id="PS51157"/>
    </source>
</evidence>
<keyword evidence="3 10" id="KW-0808">Transferase</keyword>
<evidence type="ECO:0000256" key="5">
    <source>
        <dbReference type="ARBA" id="ARBA00022771"/>
    </source>
</evidence>
<dbReference type="Pfam" id="PF22960">
    <property type="entry name" value="WHD_UBR1"/>
    <property type="match status" value="1"/>
</dbReference>
<dbReference type="GO" id="GO:0000151">
    <property type="term" value="C:ubiquitin ligase complex"/>
    <property type="evidence" value="ECO:0007669"/>
    <property type="project" value="TreeGrafter"/>
</dbReference>
<dbReference type="InterPro" id="IPR039164">
    <property type="entry name" value="UBR1-like"/>
</dbReference>
<comment type="pathway">
    <text evidence="2 10">Protein modification; protein ubiquitination.</text>
</comment>
<dbReference type="InterPro" id="IPR044046">
    <property type="entry name" value="E3_ligase_UBR-like_C"/>
</dbReference>
<evidence type="ECO:0000256" key="3">
    <source>
        <dbReference type="ARBA" id="ARBA00022679"/>
    </source>
</evidence>
<dbReference type="InterPro" id="IPR003126">
    <property type="entry name" value="Znf_UBR"/>
</dbReference>
<dbReference type="PROSITE" id="PS51157">
    <property type="entry name" value="ZF_UBR"/>
    <property type="match status" value="1"/>
</dbReference>
<dbReference type="GO" id="GO:0016567">
    <property type="term" value="P:protein ubiquitination"/>
    <property type="evidence" value="ECO:0007669"/>
    <property type="project" value="UniProtKB-UniRule"/>
</dbReference>
<feature type="region of interest" description="Disordered" evidence="12">
    <location>
        <begin position="558"/>
        <end position="597"/>
    </location>
</feature>
<dbReference type="UniPathway" id="UPA00143"/>
<dbReference type="OMA" id="DHMAYRC"/>
<keyword evidence="4 10" id="KW-0479">Metal-binding</keyword>
<dbReference type="GeneID" id="14922246"/>
<feature type="domain" description="UBR-type" evidence="13">
    <location>
        <begin position="76"/>
        <end position="136"/>
    </location>
</feature>
<evidence type="ECO:0000256" key="11">
    <source>
        <dbReference type="SAM" id="Coils"/>
    </source>
</evidence>
<evidence type="ECO:0000256" key="6">
    <source>
        <dbReference type="ARBA" id="ARBA00022786"/>
    </source>
</evidence>
<dbReference type="SMART" id="SM00396">
    <property type="entry name" value="ZnF_UBR1"/>
    <property type="match status" value="1"/>
</dbReference>
<evidence type="ECO:0000256" key="10">
    <source>
        <dbReference type="RuleBase" id="RU366018"/>
    </source>
</evidence>
<feature type="zinc finger region" description="UBR-type" evidence="9">
    <location>
        <begin position="76"/>
        <end position="136"/>
    </location>
</feature>
<feature type="region of interest" description="Disordered" evidence="12">
    <location>
        <begin position="1241"/>
        <end position="1311"/>
    </location>
</feature>
<name>L8H743_ACACF</name>
<feature type="compositionally biased region" description="Basic and acidic residues" evidence="12">
    <location>
        <begin position="1254"/>
        <end position="1266"/>
    </location>
</feature>
<dbReference type="RefSeq" id="XP_004345898.1">
    <property type="nucleotide sequence ID" value="XM_004345848.1"/>
</dbReference>
<dbReference type="Gene3D" id="2.10.110.30">
    <property type="match status" value="1"/>
</dbReference>
<dbReference type="Pfam" id="PF18995">
    <property type="entry name" value="PRT6_C"/>
    <property type="match status" value="1"/>
</dbReference>
<reference evidence="14 15" key="1">
    <citation type="journal article" date="2013" name="Genome Biol.">
        <title>Genome of Acanthamoeba castellanii highlights extensive lateral gene transfer and early evolution of tyrosine kinase signaling.</title>
        <authorList>
            <person name="Clarke M."/>
            <person name="Lohan A.J."/>
            <person name="Liu B."/>
            <person name="Lagkouvardos I."/>
            <person name="Roy S."/>
            <person name="Zafar N."/>
            <person name="Bertelli C."/>
            <person name="Schilde C."/>
            <person name="Kianianmomeni A."/>
            <person name="Burglin T.R."/>
            <person name="Frech C."/>
            <person name="Turcotte B."/>
            <person name="Kopec K.O."/>
            <person name="Synnott J.M."/>
            <person name="Choo C."/>
            <person name="Paponov I."/>
            <person name="Finkler A."/>
            <person name="Soon Heng Tan C."/>
            <person name="Hutchins A.P."/>
            <person name="Weinmeier T."/>
            <person name="Rattei T."/>
            <person name="Chu J.S."/>
            <person name="Gimenez G."/>
            <person name="Irimia M."/>
            <person name="Rigden D.J."/>
            <person name="Fitzpatrick D.A."/>
            <person name="Lorenzo-Morales J."/>
            <person name="Bateman A."/>
            <person name="Chiu C.H."/>
            <person name="Tang P."/>
            <person name="Hegemann P."/>
            <person name="Fromm H."/>
            <person name="Raoult D."/>
            <person name="Greub G."/>
            <person name="Miranda-Saavedra D."/>
            <person name="Chen N."/>
            <person name="Nash P."/>
            <person name="Ginger M.L."/>
            <person name="Horn M."/>
            <person name="Schaap P."/>
            <person name="Caler L."/>
            <person name="Loftus B."/>
        </authorList>
    </citation>
    <scope>NUCLEOTIDE SEQUENCE [LARGE SCALE GENOMIC DNA]</scope>
    <source>
        <strain evidence="14 15">Neff</strain>
    </source>
</reference>
<evidence type="ECO:0000256" key="8">
    <source>
        <dbReference type="ARBA" id="ARBA00046341"/>
    </source>
</evidence>
<gene>
    <name evidence="14" type="ORF">ACA1_182880</name>
</gene>
<dbReference type="GO" id="GO:0005737">
    <property type="term" value="C:cytoplasm"/>
    <property type="evidence" value="ECO:0007669"/>
    <property type="project" value="TreeGrafter"/>
</dbReference>
<dbReference type="FunFam" id="2.10.110.30:FF:000002">
    <property type="entry name" value="Putative e3 ubiquitin-protein ligase ubr3"/>
    <property type="match status" value="1"/>
</dbReference>
<evidence type="ECO:0000256" key="2">
    <source>
        <dbReference type="ARBA" id="ARBA00004906"/>
    </source>
</evidence>
<dbReference type="GO" id="GO:0008270">
    <property type="term" value="F:zinc ion binding"/>
    <property type="evidence" value="ECO:0007669"/>
    <property type="project" value="UniProtKB-UniRule"/>
</dbReference>
<sequence length="1897" mass="207570">MELSVEQIFASDHATVSRYMADHPECIEEAVHDHLLSHPGSARDALKTCLWILCGGEGSPAEVKQEVEKRRAGKSNVCGRIWKNGDMAYKCRNCGYDEPCAVCVECFQEGDHKGHDCDCGDPLAWRPEGNCRHHVGTSGVDPSELLTPRQRTAARATLRAVVRVLAQTLLRVSRLRSRLTPVSAPPPIRHLVPPITQPVTNEEVQAIAMQVGQGAVQCGLLLNWLQHVVDFFGDPLRRLLCLAVDEAPLLAGEPDGPPPAPEASAAHKLVIQFLLMDHLLPDPLQEEVRKWYFTLIGDTQYKMLFSIYYVKTYPFLVDVYIEEKTKAHKSKYETVLTMSTQFFHPHLIPHLVQNAGLLDMLVDTTYKTLRTAFLQAEEAEEERRVSKEIDTSSAVLRKRLFWILCYDLRAVTAVPAVVQPLVAGALATLERFVRLWDLFQGMDPTPRRRIQSHVPVESNSWVHAFTLEIEMIEAVTEQVADGVEVLTEEALAQPETLAHARTALRRCLDALLSAAPLRYRLSPDGQLSLEVAPGAAQTEEVGQPPHATHYAAAFVLTSSSSSPPPSSSSAGQDDDDQESEDVAGLERPGKPAGTGQLVALPWAGGRYRVADYDVHRHSGVSFHITLHRLLTRLLVAASLVWRAPLHNFFPDASKQDLVGYALSLLEDPLRIQVLGSQASSGAWVRNGYGLIQASSVYTTQVEAEGMMNADVAALQVAATLLRHGLPEQEADLLVPALLHRFTLSRYFDWAAPEADDGLEAKHKQALAENFLRLAINLLNDRTVVGPPRPPATDEGWKDEHHRLHMQDLIVRTVVHALACGPKTHSQVVKAVGERMLKHRHGYFPHVRIQTLLEQVMAQTADFTPPSGPSHPTGTFALKPACLALFDPYYLHYTRQEQQAAIEFYHVTAKKLRPAHASGVALPSLRAVPEVIREGAASVACSRTLMAVLFAVLHHIRAARQPDAPASTLGDIALLHPTLTLLKLILQFHAAHPATSSAEAMDEEKGEEACEVGSLFDVQFRSSDPAVNMCQQFVLTRVPGPDDQPVKESVLLLLLQESDDLAEYRDALTEVVGLVETHGGARVQAALSQLTVLLDEERRAREAAAQKEALRRRRLEENKARQQAILAKFAAQQKAFVETAARQEGAGGEEGEAEAAEEEETAAVPVPVPDKLAPANGGDAALADGAQPSSDLVCVLCKEGAQPGKGLGYVALVQHSHVLPVAKRQHVGKLHRPHYRLLADFLRTSSSAPPPRDSPPSDRKGKRKAEGEEQEETPMETAPTDQAATSQEETTDEASGGGDEEDKEARRKEEAAREEKRARARRWCAELEREVEGSGGAVVNSCGHLMHPECRHQYSLSVARDSARGRLTVDPMLTPSALAQADEGREWEAWLGRVVAPVPPTEEAEDQKTATTDAGAEEAPDADEESVRTTLHDFATRVYCAQNNVAMETVDLVPAEFEPHLWSLAACMTSALELATRSDPVLATAGGWSALFKVAEERRGSTLRTTCRALLAYGRTLLRGDRQRLRRADGLLRRSLVGAAAEEGDSGAAFLRGDMFAHFVRRYFLDLLHLQPAGNDEAQQGAPLHWARLLYVGALAQAAVTLAATLCSGSALDEEGLAMETATAAAQEEQKAPLAALLDGIASASGGALGLTHAEWTTAQWERFAEELVHLLLPFARRVALFLHLCGGLPAPALPESPASPRQGAFAALGSGAESELVRRWLQQLLSTGNAPRELQLVAPDLPFHFDRRALPFLYQDLVFFRAPAEAICLSCGQVPRQPGLCLFCNRLVCVGSTCCAPQDKPGECNTHALSCAGGEGVFLLARQTITLLLQSQAEHGCLMGSLYLDEHKEEDVGLKRGRPLYLDPARYEQLRTLWLDHQMAASITRRAPSQNVHWTQL</sequence>
<keyword evidence="11" id="KW-0175">Coiled coil</keyword>
<keyword evidence="15" id="KW-1185">Reference proteome</keyword>
<dbReference type="STRING" id="1257118.L8H743"/>
<evidence type="ECO:0000256" key="9">
    <source>
        <dbReference type="PROSITE-ProRule" id="PRU00508"/>
    </source>
</evidence>
<dbReference type="GO" id="GO:0061630">
    <property type="term" value="F:ubiquitin protein ligase activity"/>
    <property type="evidence" value="ECO:0007669"/>
    <property type="project" value="UniProtKB-UniRule"/>
</dbReference>
<dbReference type="CDD" id="cd19673">
    <property type="entry name" value="UBR-box_UBR3"/>
    <property type="match status" value="1"/>
</dbReference>
<organism evidence="14 15">
    <name type="scientific">Acanthamoeba castellanii (strain ATCC 30010 / Neff)</name>
    <dbReference type="NCBI Taxonomy" id="1257118"/>
    <lineage>
        <taxon>Eukaryota</taxon>
        <taxon>Amoebozoa</taxon>
        <taxon>Discosea</taxon>
        <taxon>Longamoebia</taxon>
        <taxon>Centramoebida</taxon>
        <taxon>Acanthamoebidae</taxon>
        <taxon>Acanthamoeba</taxon>
    </lineage>
</organism>
<dbReference type="GO" id="GO:0071596">
    <property type="term" value="P:ubiquitin-dependent protein catabolic process via the N-end rule pathway"/>
    <property type="evidence" value="ECO:0007669"/>
    <property type="project" value="UniProtKB-UniRule"/>
</dbReference>
<dbReference type="PANTHER" id="PTHR21497">
    <property type="entry name" value="UBIQUITIN LIGASE E3 ALPHA-RELATED"/>
    <property type="match status" value="1"/>
</dbReference>
<dbReference type="VEuPathDB" id="AmoebaDB:ACA1_182880"/>
<evidence type="ECO:0000256" key="12">
    <source>
        <dbReference type="SAM" id="MobiDB-lite"/>
    </source>
</evidence>
<dbReference type="Proteomes" id="UP000011083">
    <property type="component" value="Unassembled WGS sequence"/>
</dbReference>
<dbReference type="OrthoDB" id="15304at2759"/>
<feature type="coiled-coil region" evidence="11">
    <location>
        <begin position="1086"/>
        <end position="1131"/>
    </location>
</feature>
<dbReference type="InterPro" id="IPR055194">
    <property type="entry name" value="UBR1-like_WH"/>
</dbReference>
<dbReference type="EC" id="2.3.2.27" evidence="10"/>
<feature type="compositionally biased region" description="Acidic residues" evidence="12">
    <location>
        <begin position="1146"/>
        <end position="1160"/>
    </location>
</feature>
<dbReference type="KEGG" id="acan:ACA1_182880"/>
<keyword evidence="7 10" id="KW-0862">Zinc</keyword>
<feature type="compositionally biased region" description="Basic and acidic residues" evidence="12">
    <location>
        <begin position="1302"/>
        <end position="1311"/>
    </location>
</feature>
<dbReference type="PANTHER" id="PTHR21497:SF24">
    <property type="entry name" value="E3 UBIQUITIN-PROTEIN LIGASE UBR1"/>
    <property type="match status" value="1"/>
</dbReference>
<evidence type="ECO:0000256" key="7">
    <source>
        <dbReference type="ARBA" id="ARBA00022833"/>
    </source>
</evidence>
<keyword evidence="5 10" id="KW-0863">Zinc-finger</keyword>
<dbReference type="Pfam" id="PF02207">
    <property type="entry name" value="zf-UBR"/>
    <property type="match status" value="1"/>
</dbReference>
<feature type="region of interest" description="Disordered" evidence="12">
    <location>
        <begin position="1397"/>
        <end position="1425"/>
    </location>
</feature>
<feature type="compositionally biased region" description="Acidic residues" evidence="12">
    <location>
        <begin position="1414"/>
        <end position="1423"/>
    </location>
</feature>
<evidence type="ECO:0000313" key="15">
    <source>
        <dbReference type="Proteomes" id="UP000011083"/>
    </source>
</evidence>
<keyword evidence="6 10" id="KW-0833">Ubl conjugation pathway</keyword>
<feature type="compositionally biased region" description="Acidic residues" evidence="12">
    <location>
        <begin position="572"/>
        <end position="583"/>
    </location>
</feature>
<evidence type="ECO:0000256" key="4">
    <source>
        <dbReference type="ARBA" id="ARBA00022723"/>
    </source>
</evidence>
<comment type="similarity">
    <text evidence="8 10">Belongs to the E3 ubiquitin-protein ligase UBR1-like family.</text>
</comment>
<evidence type="ECO:0000256" key="1">
    <source>
        <dbReference type="ARBA" id="ARBA00000900"/>
    </source>
</evidence>
<proteinExistence type="inferred from homology"/>
<evidence type="ECO:0000313" key="14">
    <source>
        <dbReference type="EMBL" id="ELR21354.1"/>
    </source>
</evidence>
<dbReference type="EMBL" id="KB007904">
    <property type="protein sequence ID" value="ELR21354.1"/>
    <property type="molecule type" value="Genomic_DNA"/>
</dbReference>
<comment type="catalytic activity">
    <reaction evidence="1 10">
        <text>S-ubiquitinyl-[E2 ubiquitin-conjugating enzyme]-L-cysteine + [acceptor protein]-L-lysine = [E2 ubiquitin-conjugating enzyme]-L-cysteine + N(6)-ubiquitinyl-[acceptor protein]-L-lysine.</text>
        <dbReference type="EC" id="2.3.2.27"/>
    </reaction>
</comment>
<accession>L8H743</accession>
<feature type="region of interest" description="Disordered" evidence="12">
    <location>
        <begin position="1140"/>
        <end position="1162"/>
    </location>
</feature>
<protein>
    <recommendedName>
        <fullName evidence="10">E3 ubiquitin-protein ligase</fullName>
        <ecNumber evidence="10">2.3.2.27</ecNumber>
    </recommendedName>
</protein>